<feature type="domain" description="Fibronectin type-III" evidence="3">
    <location>
        <begin position="343"/>
        <end position="435"/>
    </location>
</feature>
<keyword evidence="7" id="KW-1185">Reference proteome</keyword>
<evidence type="ECO:0000256" key="2">
    <source>
        <dbReference type="SAM" id="MobiDB-lite"/>
    </source>
</evidence>
<feature type="region of interest" description="Disordered" evidence="2">
    <location>
        <begin position="406"/>
        <end position="452"/>
    </location>
</feature>
<sequence length="452" mass="49448">MKWSVDEKFEKSVNLMSTEYTVAGLVDGEEYEFRVSPENLYGQSILLECENQLLQKILMANVSQGSANVEVGKQKENSVTLKWDKLKMMVAQNNVWEIANDYSIKGNEFTVDNLSREKPYEFRVKAKSAAGWEEYTKLDRPVTFKSDSVAPSSPDMPEVKQVGKNYVELACIIPTNDGDSKITGYVVEKRPAGTDQWVKASPYMSVDNNAVITDLPENGEVEFRVKANNKAGESEPSSISGRVKITEYPNGRAPTFVKKLTNTSALPNGEATFTIEFDANPASEVECRKGPFKFQVRKDDQSLTDGDHTERGDAGKYAISVTNNSGSCNAPLKVKIITPPLPRTGPLEISNVSKDRATLSWKPLKDDGGSKVTGYVVERRDTSKGADALIPVTQACKETTFTVPSLLDGHENGTGEPLHSTAPTTAKLPFKPPGSSGQPDITGMTNNTVTLD</sequence>
<accession>A0A815DN63</accession>
<dbReference type="EMBL" id="CAJNOM010000268">
    <property type="protein sequence ID" value="CAF1303305.1"/>
    <property type="molecule type" value="Genomic_DNA"/>
</dbReference>
<dbReference type="OrthoDB" id="504170at2759"/>
<dbReference type="EMBL" id="CAJNOI010000072">
    <property type="protein sequence ID" value="CAF1001234.1"/>
    <property type="molecule type" value="Genomic_DNA"/>
</dbReference>
<feature type="domain" description="Fibronectin type-III" evidence="3">
    <location>
        <begin position="150"/>
        <end position="249"/>
    </location>
</feature>
<gene>
    <name evidence="4" type="ORF">BJG266_LOCUS15942</name>
    <name evidence="5" type="ORF">QVE165_LOCUS31370</name>
    <name evidence="6" type="ORF">QVE165_LOCUS31428</name>
</gene>
<dbReference type="PROSITE" id="PS50853">
    <property type="entry name" value="FN3"/>
    <property type="match status" value="2"/>
</dbReference>
<reference evidence="5" key="1">
    <citation type="submission" date="2021-02" db="EMBL/GenBank/DDBJ databases">
        <authorList>
            <person name="Nowell W R."/>
        </authorList>
    </citation>
    <scope>NUCLEOTIDE SEQUENCE</scope>
</reference>
<dbReference type="PANTHER" id="PTHR14340:SF9">
    <property type="entry name" value="FIBRONECTIN TYPE-III DOMAIN-CONTAINING PROTEIN"/>
    <property type="match status" value="1"/>
</dbReference>
<dbReference type="AlphaFoldDB" id="A0A815DN63"/>
<dbReference type="Gene3D" id="2.60.40.10">
    <property type="entry name" value="Immunoglobulins"/>
    <property type="match status" value="4"/>
</dbReference>
<dbReference type="FunFam" id="2.60.40.10:FF:000056">
    <property type="entry name" value="twitchin isoform X4"/>
    <property type="match status" value="1"/>
</dbReference>
<keyword evidence="1" id="KW-0393">Immunoglobulin domain</keyword>
<proteinExistence type="predicted"/>
<dbReference type="InterPro" id="IPR013783">
    <property type="entry name" value="Ig-like_fold"/>
</dbReference>
<evidence type="ECO:0000313" key="4">
    <source>
        <dbReference type="EMBL" id="CAF1001234.1"/>
    </source>
</evidence>
<evidence type="ECO:0000313" key="7">
    <source>
        <dbReference type="Proteomes" id="UP000663832"/>
    </source>
</evidence>
<dbReference type="SUPFAM" id="SSF48726">
    <property type="entry name" value="Immunoglobulin"/>
    <property type="match status" value="1"/>
</dbReference>
<dbReference type="Pfam" id="PF00041">
    <property type="entry name" value="fn3"/>
    <property type="match status" value="1"/>
</dbReference>
<dbReference type="PANTHER" id="PTHR14340">
    <property type="entry name" value="MICROFIBRIL-ASSOCIATED GLYCOPROTEIN 3"/>
    <property type="match status" value="1"/>
</dbReference>
<dbReference type="InterPro" id="IPR036116">
    <property type="entry name" value="FN3_sf"/>
</dbReference>
<dbReference type="SUPFAM" id="SSF49265">
    <property type="entry name" value="Fibronectin type III"/>
    <property type="match status" value="3"/>
</dbReference>
<dbReference type="Proteomes" id="UP000663877">
    <property type="component" value="Unassembled WGS sequence"/>
</dbReference>
<evidence type="ECO:0000256" key="1">
    <source>
        <dbReference type="ARBA" id="ARBA00023319"/>
    </source>
</evidence>
<comment type="caution">
    <text evidence="5">The sequence shown here is derived from an EMBL/GenBank/DDBJ whole genome shotgun (WGS) entry which is preliminary data.</text>
</comment>
<dbReference type="EMBL" id="CAJNOM010000269">
    <property type="protein sequence ID" value="CAF1304351.1"/>
    <property type="molecule type" value="Genomic_DNA"/>
</dbReference>
<dbReference type="InterPro" id="IPR036179">
    <property type="entry name" value="Ig-like_dom_sf"/>
</dbReference>
<name>A0A815DN63_9BILA</name>
<protein>
    <recommendedName>
        <fullName evidence="3">Fibronectin type-III domain-containing protein</fullName>
    </recommendedName>
</protein>
<dbReference type="SMART" id="SM00060">
    <property type="entry name" value="FN3"/>
    <property type="match status" value="3"/>
</dbReference>
<organism evidence="5 7">
    <name type="scientific">Adineta steineri</name>
    <dbReference type="NCBI Taxonomy" id="433720"/>
    <lineage>
        <taxon>Eukaryota</taxon>
        <taxon>Metazoa</taxon>
        <taxon>Spiralia</taxon>
        <taxon>Gnathifera</taxon>
        <taxon>Rotifera</taxon>
        <taxon>Eurotatoria</taxon>
        <taxon>Bdelloidea</taxon>
        <taxon>Adinetida</taxon>
        <taxon>Adinetidae</taxon>
        <taxon>Adineta</taxon>
    </lineage>
</organism>
<dbReference type="Proteomes" id="UP000663832">
    <property type="component" value="Unassembled WGS sequence"/>
</dbReference>
<evidence type="ECO:0000313" key="6">
    <source>
        <dbReference type="EMBL" id="CAF1304351.1"/>
    </source>
</evidence>
<dbReference type="CDD" id="cd00063">
    <property type="entry name" value="FN3"/>
    <property type="match status" value="4"/>
</dbReference>
<evidence type="ECO:0000313" key="5">
    <source>
        <dbReference type="EMBL" id="CAF1303305.1"/>
    </source>
</evidence>
<feature type="compositionally biased region" description="Polar residues" evidence="2">
    <location>
        <begin position="435"/>
        <end position="452"/>
    </location>
</feature>
<evidence type="ECO:0000259" key="3">
    <source>
        <dbReference type="PROSITE" id="PS50853"/>
    </source>
</evidence>
<dbReference type="InterPro" id="IPR003961">
    <property type="entry name" value="FN3_dom"/>
</dbReference>
<dbReference type="GO" id="GO:0030017">
    <property type="term" value="C:sarcomere"/>
    <property type="evidence" value="ECO:0007669"/>
    <property type="project" value="UniProtKB-ARBA"/>
</dbReference>